<keyword evidence="3" id="KW-1185">Reference proteome</keyword>
<evidence type="ECO:0000313" key="2">
    <source>
        <dbReference type="EMBL" id="ELR73910.1"/>
    </source>
</evidence>
<gene>
    <name evidence="2" type="ORF">C900_00074</name>
</gene>
<proteinExistence type="predicted"/>
<sequence>METTAELILKGHFSKLREQINKEVIRDADNEGRLEEMLNQVFKYLRRQQIDGILDAEGLELYHQLSELLNEVKDANQMDVPGKLPMQKAGGRSKTGGRQKTGT</sequence>
<dbReference type="AlphaFoldDB" id="L8JYN5"/>
<name>L8JYN5_9BACT</name>
<organism evidence="2 3">
    <name type="scientific">Fulvivirga imtechensis AK7</name>
    <dbReference type="NCBI Taxonomy" id="1237149"/>
    <lineage>
        <taxon>Bacteria</taxon>
        <taxon>Pseudomonadati</taxon>
        <taxon>Bacteroidota</taxon>
        <taxon>Cytophagia</taxon>
        <taxon>Cytophagales</taxon>
        <taxon>Fulvivirgaceae</taxon>
        <taxon>Fulvivirga</taxon>
    </lineage>
</organism>
<protein>
    <submittedName>
        <fullName evidence="2">Uncharacterized protein</fullName>
    </submittedName>
</protein>
<comment type="caution">
    <text evidence="2">The sequence shown here is derived from an EMBL/GenBank/DDBJ whole genome shotgun (WGS) entry which is preliminary data.</text>
</comment>
<dbReference type="OrthoDB" id="9875563at2"/>
<dbReference type="Proteomes" id="UP000011135">
    <property type="component" value="Unassembled WGS sequence"/>
</dbReference>
<dbReference type="EMBL" id="AMZN01000001">
    <property type="protein sequence ID" value="ELR73910.1"/>
    <property type="molecule type" value="Genomic_DNA"/>
</dbReference>
<accession>L8JYN5</accession>
<evidence type="ECO:0000256" key="1">
    <source>
        <dbReference type="SAM" id="MobiDB-lite"/>
    </source>
</evidence>
<reference evidence="2 3" key="1">
    <citation type="submission" date="2012-12" db="EMBL/GenBank/DDBJ databases">
        <title>Genome assembly of Fulvivirga imtechensis AK7.</title>
        <authorList>
            <person name="Nupur N."/>
            <person name="Khatri I."/>
            <person name="Kumar R."/>
            <person name="Subramanian S."/>
            <person name="Pinnaka A."/>
        </authorList>
    </citation>
    <scope>NUCLEOTIDE SEQUENCE [LARGE SCALE GENOMIC DNA]</scope>
    <source>
        <strain evidence="2 3">AK7</strain>
    </source>
</reference>
<feature type="region of interest" description="Disordered" evidence="1">
    <location>
        <begin position="76"/>
        <end position="103"/>
    </location>
</feature>
<dbReference type="STRING" id="1237149.C900_00074"/>
<dbReference type="RefSeq" id="WP_009577503.1">
    <property type="nucleotide sequence ID" value="NZ_AMZN01000001.1"/>
</dbReference>
<evidence type="ECO:0000313" key="3">
    <source>
        <dbReference type="Proteomes" id="UP000011135"/>
    </source>
</evidence>